<evidence type="ECO:0000256" key="5">
    <source>
        <dbReference type="ARBA" id="ARBA00013198"/>
    </source>
</evidence>
<dbReference type="PANTHER" id="PTHR11054:SF0">
    <property type="entry name" value="6-PHOSPHOGLUCONOLACTONASE"/>
    <property type="match status" value="1"/>
</dbReference>
<comment type="catalytic activity">
    <reaction evidence="1 7">
        <text>6-phospho-D-glucono-1,5-lactone + H2O = 6-phospho-D-gluconate + H(+)</text>
        <dbReference type="Rhea" id="RHEA:12556"/>
        <dbReference type="ChEBI" id="CHEBI:15377"/>
        <dbReference type="ChEBI" id="CHEBI:15378"/>
        <dbReference type="ChEBI" id="CHEBI:57955"/>
        <dbReference type="ChEBI" id="CHEBI:58759"/>
        <dbReference type="EC" id="3.1.1.31"/>
    </reaction>
</comment>
<dbReference type="InterPro" id="IPR037171">
    <property type="entry name" value="NagB/RpiA_transferase-like"/>
</dbReference>
<dbReference type="InterPro" id="IPR005900">
    <property type="entry name" value="6-phosphogluconolactonase_DevB"/>
</dbReference>
<comment type="caution">
    <text evidence="9">The sequence shown here is derived from an EMBL/GenBank/DDBJ whole genome shotgun (WGS) entry which is preliminary data.</text>
</comment>
<evidence type="ECO:0000256" key="3">
    <source>
        <dbReference type="ARBA" id="ARBA00004961"/>
    </source>
</evidence>
<dbReference type="OrthoDB" id="9810967at2"/>
<dbReference type="GO" id="GO:0006098">
    <property type="term" value="P:pentose-phosphate shunt"/>
    <property type="evidence" value="ECO:0007669"/>
    <property type="project" value="UniProtKB-UniPathway"/>
</dbReference>
<dbReference type="SUPFAM" id="SSF100950">
    <property type="entry name" value="NagB/RpiA/CoA transferase-like"/>
    <property type="match status" value="1"/>
</dbReference>
<feature type="domain" description="Glucosamine/galactosamine-6-phosphate isomerase" evidence="8">
    <location>
        <begin position="27"/>
        <end position="262"/>
    </location>
</feature>
<evidence type="ECO:0000313" key="9">
    <source>
        <dbReference type="EMBL" id="RFD79782.1"/>
    </source>
</evidence>
<dbReference type="PANTHER" id="PTHR11054">
    <property type="entry name" value="6-PHOSPHOGLUCONOLACTONASE"/>
    <property type="match status" value="1"/>
</dbReference>
<dbReference type="Pfam" id="PF01182">
    <property type="entry name" value="Glucosamine_iso"/>
    <property type="match status" value="1"/>
</dbReference>
<protein>
    <recommendedName>
        <fullName evidence="6 7">6-phosphogluconolactonase</fullName>
        <shortName evidence="7">6PGL</shortName>
        <ecNumber evidence="5 7">3.1.1.31</ecNumber>
    </recommendedName>
</protein>
<dbReference type="UniPathway" id="UPA00115">
    <property type="reaction ID" value="UER00409"/>
</dbReference>
<gene>
    <name evidence="7" type="primary">pgl</name>
    <name evidence="9" type="ORF">AXE77_03285</name>
</gene>
<dbReference type="InterPro" id="IPR006148">
    <property type="entry name" value="Glc/Gal-6P_isomerase"/>
</dbReference>
<dbReference type="GO" id="GO:0017057">
    <property type="term" value="F:6-phosphogluconolactonase activity"/>
    <property type="evidence" value="ECO:0007669"/>
    <property type="project" value="UniProtKB-UniRule"/>
</dbReference>
<dbReference type="Proteomes" id="UP000259221">
    <property type="component" value="Unassembled WGS sequence"/>
</dbReference>
<dbReference type="EMBL" id="LRTV01000006">
    <property type="protein sequence ID" value="RFD79782.1"/>
    <property type="molecule type" value="Genomic_DNA"/>
</dbReference>
<dbReference type="CDD" id="cd01400">
    <property type="entry name" value="6PGL"/>
    <property type="match status" value="1"/>
</dbReference>
<evidence type="ECO:0000256" key="1">
    <source>
        <dbReference type="ARBA" id="ARBA00000832"/>
    </source>
</evidence>
<dbReference type="NCBIfam" id="TIGR01198">
    <property type="entry name" value="pgl"/>
    <property type="match status" value="1"/>
</dbReference>
<keyword evidence="7" id="KW-0378">Hydrolase</keyword>
<dbReference type="GO" id="GO:0005975">
    <property type="term" value="P:carbohydrate metabolic process"/>
    <property type="evidence" value="ECO:0007669"/>
    <property type="project" value="UniProtKB-UniRule"/>
</dbReference>
<comment type="similarity">
    <text evidence="4 7">Belongs to the glucosamine/galactosamine-6-phosphate isomerase family. 6-phosphogluconolactonase subfamily.</text>
</comment>
<evidence type="ECO:0000256" key="2">
    <source>
        <dbReference type="ARBA" id="ARBA00002681"/>
    </source>
</evidence>
<dbReference type="RefSeq" id="WP_116712197.1">
    <property type="nucleotide sequence ID" value="NZ_LRTV01000006.1"/>
</dbReference>
<name>A0A3E1J0Z1_GARVA</name>
<evidence type="ECO:0000313" key="10">
    <source>
        <dbReference type="Proteomes" id="UP000259221"/>
    </source>
</evidence>
<evidence type="ECO:0000256" key="6">
    <source>
        <dbReference type="ARBA" id="ARBA00020337"/>
    </source>
</evidence>
<dbReference type="Gene3D" id="3.40.50.1360">
    <property type="match status" value="1"/>
</dbReference>
<evidence type="ECO:0000259" key="8">
    <source>
        <dbReference type="Pfam" id="PF01182"/>
    </source>
</evidence>
<organism evidence="9 10">
    <name type="scientific">Gardnerella vaginalis</name>
    <dbReference type="NCBI Taxonomy" id="2702"/>
    <lineage>
        <taxon>Bacteria</taxon>
        <taxon>Bacillati</taxon>
        <taxon>Actinomycetota</taxon>
        <taxon>Actinomycetes</taxon>
        <taxon>Bifidobacteriales</taxon>
        <taxon>Bifidobacteriaceae</taxon>
        <taxon>Gardnerella</taxon>
    </lineage>
</organism>
<sequence length="277" mass="30166">MADNEVTFAHNASVYGYNNPDVLSAVAAQRLAILIMESQANVQNLDKPFHLLITGGTDSIRMFQMLASNPLLTVIDWDLVHIWWADERFVAYDSEDRNARKTREALLDLLTSHKALAESHIHEMPADERSAEEIAAASDAKNDAILDAAARDYEEEIVGLLGKEPVFDLAILGMGPDAHMASLFPGLPHVNNRERIVVGVNHSPKLPPMRLSLTVPVLAHSSRTWFLTAGAEKGAALMNSLSGANNPEYPASFANGTDEISWLTTAGTLQAAIECID</sequence>
<evidence type="ECO:0000256" key="7">
    <source>
        <dbReference type="RuleBase" id="RU365095"/>
    </source>
</evidence>
<evidence type="ECO:0000256" key="4">
    <source>
        <dbReference type="ARBA" id="ARBA00010662"/>
    </source>
</evidence>
<accession>A0A3E1J0Z1</accession>
<dbReference type="EC" id="3.1.1.31" evidence="5 7"/>
<comment type="pathway">
    <text evidence="3 7">Carbohydrate degradation; pentose phosphate pathway; D-ribulose 5-phosphate from D-glucose 6-phosphate (oxidative stage): step 2/3.</text>
</comment>
<dbReference type="InterPro" id="IPR039104">
    <property type="entry name" value="6PGL"/>
</dbReference>
<proteinExistence type="inferred from homology"/>
<dbReference type="AlphaFoldDB" id="A0A3E1J0Z1"/>
<comment type="function">
    <text evidence="2 7">Hydrolysis of 6-phosphogluconolactone to 6-phosphogluconate.</text>
</comment>
<reference evidence="9 10" key="1">
    <citation type="submission" date="2016-02" db="EMBL/GenBank/DDBJ databases">
        <authorList>
            <person name="Alioto T."/>
            <person name="Alioto T."/>
        </authorList>
    </citation>
    <scope>NUCLEOTIDE SEQUENCE [LARGE SCALE GENOMIC DNA]</scope>
    <source>
        <strain evidence="9 10">NR010</strain>
    </source>
</reference>